<dbReference type="EMBL" id="QWEY01000010">
    <property type="protein sequence ID" value="RGP36103.1"/>
    <property type="molecule type" value="Genomic_DNA"/>
</dbReference>
<dbReference type="OrthoDB" id="495539at2"/>
<evidence type="ECO:0000256" key="1">
    <source>
        <dbReference type="SAM" id="SignalP"/>
    </source>
</evidence>
<feature type="signal peptide" evidence="1">
    <location>
        <begin position="1"/>
        <end position="17"/>
    </location>
</feature>
<dbReference type="Pfam" id="PF20341">
    <property type="entry name" value="DUF6636"/>
    <property type="match status" value="1"/>
</dbReference>
<name>A0A411YZ60_9RHOB</name>
<gene>
    <name evidence="2" type="ORF">D1012_17000</name>
</gene>
<organism evidence="2 3">
    <name type="scientific">Pseudotabrizicola alkalilacus</name>
    <dbReference type="NCBI Taxonomy" id="2305252"/>
    <lineage>
        <taxon>Bacteria</taxon>
        <taxon>Pseudomonadati</taxon>
        <taxon>Pseudomonadota</taxon>
        <taxon>Alphaproteobacteria</taxon>
        <taxon>Rhodobacterales</taxon>
        <taxon>Paracoccaceae</taxon>
        <taxon>Pseudotabrizicola</taxon>
    </lineage>
</organism>
<sequence length="139" mass="14699">MRVILAVAALAAGPAMAQEYYAFQSPTGNIGCYITIEEETMARCDLAEFTPSFRDSGECELDFGHAFAVGQFGRAGAICAGDSALDGEAEVLEYGEEIYIEGITCWSEPTGMSCANDNGHGFSLSKRKQEVFSAGSGQG</sequence>
<feature type="chain" id="PRO_5019185332" evidence="1">
    <location>
        <begin position="18"/>
        <end position="139"/>
    </location>
</feature>
<keyword evidence="1" id="KW-0732">Signal</keyword>
<keyword evidence="3" id="KW-1185">Reference proteome</keyword>
<evidence type="ECO:0000313" key="2">
    <source>
        <dbReference type="EMBL" id="RGP36103.1"/>
    </source>
</evidence>
<accession>A0A411YZ60</accession>
<dbReference type="Proteomes" id="UP000284547">
    <property type="component" value="Unassembled WGS sequence"/>
</dbReference>
<evidence type="ECO:0000313" key="3">
    <source>
        <dbReference type="Proteomes" id="UP000284547"/>
    </source>
</evidence>
<dbReference type="AlphaFoldDB" id="A0A411YZ60"/>
<comment type="caution">
    <text evidence="2">The sequence shown here is derived from an EMBL/GenBank/DDBJ whole genome shotgun (WGS) entry which is preliminary data.</text>
</comment>
<dbReference type="RefSeq" id="WP_147335724.1">
    <property type="nucleotide sequence ID" value="NZ_QWEY01000010.1"/>
</dbReference>
<dbReference type="InterPro" id="IPR046576">
    <property type="entry name" value="DUF6636"/>
</dbReference>
<proteinExistence type="predicted"/>
<reference evidence="2 3" key="1">
    <citation type="submission" date="2018-08" db="EMBL/GenBank/DDBJ databases">
        <title>Flavobacterium tibetense sp. nov., isolated from a wetland YonghuCo on Tibetan Plateau.</title>
        <authorList>
            <person name="Phurbu D."/>
            <person name="Lu H."/>
            <person name="Xing P."/>
        </authorList>
    </citation>
    <scope>NUCLEOTIDE SEQUENCE [LARGE SCALE GENOMIC DNA]</scope>
    <source>
        <strain evidence="2 3">DJC</strain>
    </source>
</reference>
<protein>
    <submittedName>
        <fullName evidence="2">Uncharacterized protein</fullName>
    </submittedName>
</protein>